<evidence type="ECO:0000259" key="1">
    <source>
        <dbReference type="PROSITE" id="PS50112"/>
    </source>
</evidence>
<dbReference type="OrthoDB" id="9790367at2"/>
<dbReference type="PROSITE" id="PS50887">
    <property type="entry name" value="GGDEF"/>
    <property type="match status" value="1"/>
</dbReference>
<evidence type="ECO:0000313" key="4">
    <source>
        <dbReference type="EMBL" id="SOB60090.1"/>
    </source>
</evidence>
<dbReference type="PANTHER" id="PTHR46663">
    <property type="entry name" value="DIGUANYLATE CYCLASE DGCT-RELATED"/>
    <property type="match status" value="1"/>
</dbReference>
<dbReference type="Gene3D" id="3.30.70.270">
    <property type="match status" value="1"/>
</dbReference>
<dbReference type="InterPro" id="IPR000700">
    <property type="entry name" value="PAS-assoc_C"/>
</dbReference>
<evidence type="ECO:0000259" key="2">
    <source>
        <dbReference type="PROSITE" id="PS50113"/>
    </source>
</evidence>
<dbReference type="InterPro" id="IPR000160">
    <property type="entry name" value="GGDEF_dom"/>
</dbReference>
<feature type="domain" description="PAC" evidence="2">
    <location>
        <begin position="145"/>
        <end position="197"/>
    </location>
</feature>
<dbReference type="SMART" id="SM00267">
    <property type="entry name" value="GGDEF"/>
    <property type="match status" value="1"/>
</dbReference>
<dbReference type="Gene3D" id="3.30.450.20">
    <property type="entry name" value="PAS domain"/>
    <property type="match status" value="1"/>
</dbReference>
<dbReference type="InterPro" id="IPR043128">
    <property type="entry name" value="Rev_trsase/Diguanyl_cyclase"/>
</dbReference>
<dbReference type="InterPro" id="IPR029787">
    <property type="entry name" value="Nucleotide_cyclase"/>
</dbReference>
<dbReference type="AlphaFoldDB" id="A0A2C8FBD9"/>
<sequence length="383" mass="42539">MGKEIFQKEVDALEQARSALEQAHGLEKGVEQAFRTLVSRYAKLVRQSGRMVTMGDRMQNSLNQLNSELAASESKYRGVFENVTEGIYRCAPDGRLIEINPSMAAMFGFDGIRSFLGDVMNIKELFCTLDDYERYESLLMTDGVQRQEVQACGPDGRTIWVEISASLIKGEADEPGTIVGVLADVTERKKMLEDMCRLARTDSLTGLWNRGYFMELSLREVTRSLRNGSDLSLLILDVDYFKSVNDTYGHDVGDQALISIANTVRDSVREVDIVGRYGGEEFVVLLPDAAVGAAAAVADRITGNIRSRVFDCGNVKLSITASIGLTSFEQGDDLDSLLKYADIALYAAKKKGRDRSEIYRRETGDCVTCPTSRKREHTVGERQ</sequence>
<accession>A0A2C8FBD9</accession>
<dbReference type="InterPro" id="IPR035965">
    <property type="entry name" value="PAS-like_dom_sf"/>
</dbReference>
<dbReference type="CDD" id="cd00130">
    <property type="entry name" value="PAS"/>
    <property type="match status" value="1"/>
</dbReference>
<dbReference type="Proteomes" id="UP000219215">
    <property type="component" value="Chromosome DPRO"/>
</dbReference>
<dbReference type="InterPro" id="IPR000014">
    <property type="entry name" value="PAS"/>
</dbReference>
<dbReference type="Pfam" id="PF13426">
    <property type="entry name" value="PAS_9"/>
    <property type="match status" value="1"/>
</dbReference>
<dbReference type="CDD" id="cd01949">
    <property type="entry name" value="GGDEF"/>
    <property type="match status" value="1"/>
</dbReference>
<dbReference type="EMBL" id="LT907975">
    <property type="protein sequence ID" value="SOB60090.1"/>
    <property type="molecule type" value="Genomic_DNA"/>
</dbReference>
<feature type="domain" description="GGDEF" evidence="3">
    <location>
        <begin position="229"/>
        <end position="361"/>
    </location>
</feature>
<keyword evidence="5" id="KW-1185">Reference proteome</keyword>
<dbReference type="GO" id="GO:0003824">
    <property type="term" value="F:catalytic activity"/>
    <property type="evidence" value="ECO:0007669"/>
    <property type="project" value="UniProtKB-ARBA"/>
</dbReference>
<protein>
    <submittedName>
        <fullName evidence="4">Diguanylate cyclase with PAS/PAC sensor</fullName>
    </submittedName>
</protein>
<gene>
    <name evidence="4" type="ORF">DPRO_3178</name>
</gene>
<name>A0A2C8FBD9_9BACT</name>
<dbReference type="Pfam" id="PF00990">
    <property type="entry name" value="GGDEF"/>
    <property type="match status" value="1"/>
</dbReference>
<dbReference type="KEGG" id="pprf:DPRO_3178"/>
<dbReference type="RefSeq" id="WP_097012866.1">
    <property type="nucleotide sequence ID" value="NZ_LT907975.1"/>
</dbReference>
<dbReference type="SUPFAM" id="SSF55785">
    <property type="entry name" value="PYP-like sensor domain (PAS domain)"/>
    <property type="match status" value="1"/>
</dbReference>
<dbReference type="SMART" id="SM00086">
    <property type="entry name" value="PAC"/>
    <property type="match status" value="1"/>
</dbReference>
<dbReference type="InterPro" id="IPR001610">
    <property type="entry name" value="PAC"/>
</dbReference>
<evidence type="ECO:0000313" key="5">
    <source>
        <dbReference type="Proteomes" id="UP000219215"/>
    </source>
</evidence>
<dbReference type="NCBIfam" id="TIGR00254">
    <property type="entry name" value="GGDEF"/>
    <property type="match status" value="1"/>
</dbReference>
<dbReference type="FunFam" id="3.30.70.270:FF:000001">
    <property type="entry name" value="Diguanylate cyclase domain protein"/>
    <property type="match status" value="1"/>
</dbReference>
<feature type="domain" description="PAS" evidence="1">
    <location>
        <begin position="72"/>
        <end position="109"/>
    </location>
</feature>
<organism evidence="4 5">
    <name type="scientific">Pseudodesulfovibrio profundus</name>
    <dbReference type="NCBI Taxonomy" id="57320"/>
    <lineage>
        <taxon>Bacteria</taxon>
        <taxon>Pseudomonadati</taxon>
        <taxon>Thermodesulfobacteriota</taxon>
        <taxon>Desulfovibrionia</taxon>
        <taxon>Desulfovibrionales</taxon>
        <taxon>Desulfovibrionaceae</taxon>
    </lineage>
</organism>
<dbReference type="PANTHER" id="PTHR46663:SF4">
    <property type="entry name" value="DIGUANYLATE CYCLASE DGCT-RELATED"/>
    <property type="match status" value="1"/>
</dbReference>
<dbReference type="NCBIfam" id="TIGR00229">
    <property type="entry name" value="sensory_box"/>
    <property type="match status" value="1"/>
</dbReference>
<reference evidence="5" key="1">
    <citation type="submission" date="2017-09" db="EMBL/GenBank/DDBJ databases">
        <authorList>
            <person name="Regsiter A."/>
            <person name="William W."/>
        </authorList>
    </citation>
    <scope>NUCLEOTIDE SEQUENCE [LARGE SCALE GENOMIC DNA]</scope>
    <source>
        <strain evidence="5">500-1</strain>
    </source>
</reference>
<dbReference type="InterPro" id="IPR052163">
    <property type="entry name" value="DGC-Regulatory_Protein"/>
</dbReference>
<dbReference type="SUPFAM" id="SSF55073">
    <property type="entry name" value="Nucleotide cyclase"/>
    <property type="match status" value="1"/>
</dbReference>
<evidence type="ECO:0000259" key="3">
    <source>
        <dbReference type="PROSITE" id="PS50887"/>
    </source>
</evidence>
<dbReference type="PROSITE" id="PS50112">
    <property type="entry name" value="PAS"/>
    <property type="match status" value="1"/>
</dbReference>
<proteinExistence type="predicted"/>
<dbReference type="PROSITE" id="PS50113">
    <property type="entry name" value="PAC"/>
    <property type="match status" value="1"/>
</dbReference>